<protein>
    <recommendedName>
        <fullName evidence="2">VanZ-like domain-containing protein</fullName>
    </recommendedName>
</protein>
<dbReference type="RefSeq" id="WP_007288181.1">
    <property type="nucleotide sequence ID" value="NZ_AAWL01000001.1"/>
</dbReference>
<dbReference type="OrthoDB" id="291892at2"/>
<dbReference type="InterPro" id="IPR006976">
    <property type="entry name" value="VanZ-like"/>
</dbReference>
<evidence type="ECO:0000259" key="2">
    <source>
        <dbReference type="Pfam" id="PF04892"/>
    </source>
</evidence>
<feature type="transmembrane region" description="Helical" evidence="1">
    <location>
        <begin position="25"/>
        <end position="43"/>
    </location>
</feature>
<keyword evidence="4" id="KW-1185">Reference proteome</keyword>
<proteinExistence type="predicted"/>
<keyword evidence="1" id="KW-0472">Membrane</keyword>
<organism evidence="3 4">
    <name type="scientific">Thermosinus carboxydivorans Nor1</name>
    <dbReference type="NCBI Taxonomy" id="401526"/>
    <lineage>
        <taxon>Bacteria</taxon>
        <taxon>Bacillati</taxon>
        <taxon>Bacillota</taxon>
        <taxon>Negativicutes</taxon>
        <taxon>Selenomonadales</taxon>
        <taxon>Sporomusaceae</taxon>
        <taxon>Thermosinus</taxon>
    </lineage>
</organism>
<dbReference type="Pfam" id="PF04892">
    <property type="entry name" value="VanZ"/>
    <property type="match status" value="1"/>
</dbReference>
<keyword evidence="1" id="KW-0812">Transmembrane</keyword>
<name>A1HMD2_9FIRM</name>
<reference evidence="3 4" key="2">
    <citation type="submission" date="2007-01" db="EMBL/GenBank/DDBJ databases">
        <title>Sequencing of the draft genome and assembly of Thermosinus carboxydivorans Nor1.</title>
        <authorList>
            <consortium name="US DOE Joint Genome Institute (JGI-PGF)"/>
            <person name="Copeland A."/>
            <person name="Lucas S."/>
            <person name="Lapidus A."/>
            <person name="Barry K."/>
            <person name="Glavina del Rio T."/>
            <person name="Dalin E."/>
            <person name="Tice H."/>
            <person name="Bruce D."/>
            <person name="Pitluck S."/>
            <person name="Richardson P."/>
        </authorList>
    </citation>
    <scope>NUCLEOTIDE SEQUENCE [LARGE SCALE GENOMIC DNA]</scope>
    <source>
        <strain evidence="3 4">Nor1</strain>
    </source>
</reference>
<dbReference type="AlphaFoldDB" id="A1HMD2"/>
<dbReference type="EMBL" id="AAWL01000001">
    <property type="protein sequence ID" value="EAX48975.1"/>
    <property type="molecule type" value="Genomic_DNA"/>
</dbReference>
<dbReference type="Proteomes" id="UP000005139">
    <property type="component" value="Unassembled WGS sequence"/>
</dbReference>
<dbReference type="NCBIfam" id="NF037970">
    <property type="entry name" value="vanZ_1"/>
    <property type="match status" value="1"/>
</dbReference>
<feature type="transmembrane region" description="Helical" evidence="1">
    <location>
        <begin position="77"/>
        <end position="100"/>
    </location>
</feature>
<accession>A1HMD2</accession>
<comment type="caution">
    <text evidence="3">The sequence shown here is derived from an EMBL/GenBank/DDBJ whole genome shotgun (WGS) entry which is preliminary data.</text>
</comment>
<evidence type="ECO:0000313" key="3">
    <source>
        <dbReference type="EMBL" id="EAX48975.1"/>
    </source>
</evidence>
<reference evidence="3 4" key="1">
    <citation type="submission" date="2007-01" db="EMBL/GenBank/DDBJ databases">
        <title>Annotation of the draft genome assembly of Thermosinus carboxydivorans Nor1.</title>
        <authorList>
            <consortium name="US DOE Joint Genome Institute (JGI-ORNL)"/>
            <person name="Larimer F."/>
            <person name="Land M."/>
            <person name="Hauser L."/>
        </authorList>
    </citation>
    <scope>NUCLEOTIDE SEQUENCE [LARGE SCALE GENOMIC DNA]</scope>
    <source>
        <strain evidence="3 4">Nor1</strain>
    </source>
</reference>
<sequence length="106" mass="11777">MFGIHTYKIGRDGFFSYVFSIDPDWIAHKIGHVVFFGLLGATLQYALRRPYLAAVIALAIACGDELHQYFVSGRSSRFGYIVLDSIAAIGAIIVIHRAFAKRRAQA</sequence>
<feature type="domain" description="VanZ-like" evidence="2">
    <location>
        <begin position="23"/>
        <end position="95"/>
    </location>
</feature>
<keyword evidence="1" id="KW-1133">Transmembrane helix</keyword>
<evidence type="ECO:0000313" key="4">
    <source>
        <dbReference type="Proteomes" id="UP000005139"/>
    </source>
</evidence>
<evidence type="ECO:0000256" key="1">
    <source>
        <dbReference type="SAM" id="Phobius"/>
    </source>
</evidence>
<dbReference type="eggNOG" id="COG5652">
    <property type="taxonomic scope" value="Bacteria"/>
</dbReference>
<gene>
    <name evidence="3" type="ORF">TcarDRAFT_2664</name>
</gene>